<keyword evidence="1" id="KW-0472">Membrane</keyword>
<evidence type="ECO:0008006" key="4">
    <source>
        <dbReference type="Google" id="ProtNLM"/>
    </source>
</evidence>
<evidence type="ECO:0000313" key="3">
    <source>
        <dbReference type="Proteomes" id="UP000431922"/>
    </source>
</evidence>
<dbReference type="EMBL" id="WTYL01000004">
    <property type="protein sequence ID" value="MXP45596.1"/>
    <property type="molecule type" value="Genomic_DNA"/>
</dbReference>
<feature type="transmembrane region" description="Helical" evidence="1">
    <location>
        <begin position="165"/>
        <end position="186"/>
    </location>
</feature>
<feature type="transmembrane region" description="Helical" evidence="1">
    <location>
        <begin position="117"/>
        <end position="144"/>
    </location>
</feature>
<feature type="transmembrane region" description="Helical" evidence="1">
    <location>
        <begin position="67"/>
        <end position="85"/>
    </location>
</feature>
<comment type="caution">
    <text evidence="2">The sequence shown here is derived from an EMBL/GenBank/DDBJ whole genome shotgun (WGS) entry which is preliminary data.</text>
</comment>
<organism evidence="2 3">
    <name type="scientific">Allopontixanthobacter sediminis</name>
    <dbReference type="NCBI Taxonomy" id="1689985"/>
    <lineage>
        <taxon>Bacteria</taxon>
        <taxon>Pseudomonadati</taxon>
        <taxon>Pseudomonadota</taxon>
        <taxon>Alphaproteobacteria</taxon>
        <taxon>Sphingomonadales</taxon>
        <taxon>Erythrobacteraceae</taxon>
        <taxon>Allopontixanthobacter</taxon>
    </lineage>
</organism>
<sequence>MPSFFLAFVAALLSSIGSRDQLLVAQLSERLGRAYGLLATGWLVAAVSAGVMAWAGQAAAQILPPEGKTMLVAIALVLAAVELAWPNRTAALQEPTRSLGAIALVLFSRQLGDAGRFLVFAIAAATGAPVLAGAGGALAGGAAVTIGWLAKADLERSLHLRKVRLTLAAIVLLAGLVIGLSARGLIG</sequence>
<proteinExistence type="predicted"/>
<dbReference type="AlphaFoldDB" id="A0A845B611"/>
<name>A0A845B611_9SPHN</name>
<evidence type="ECO:0000256" key="1">
    <source>
        <dbReference type="SAM" id="Phobius"/>
    </source>
</evidence>
<reference evidence="2 3" key="1">
    <citation type="submission" date="2019-12" db="EMBL/GenBank/DDBJ databases">
        <title>Genomic-based taxomic classification of the family Erythrobacteraceae.</title>
        <authorList>
            <person name="Xu L."/>
        </authorList>
    </citation>
    <scope>NUCLEOTIDE SEQUENCE [LARGE SCALE GENOMIC DNA]</scope>
    <source>
        <strain evidence="2 3">KCTC 42453</strain>
    </source>
</reference>
<accession>A0A845B611</accession>
<keyword evidence="1" id="KW-1133">Transmembrane helix</keyword>
<keyword evidence="3" id="KW-1185">Reference proteome</keyword>
<protein>
    <recommendedName>
        <fullName evidence="4">GDT1 family protein</fullName>
    </recommendedName>
</protein>
<dbReference type="OrthoDB" id="7502135at2"/>
<dbReference type="RefSeq" id="WP_160757235.1">
    <property type="nucleotide sequence ID" value="NZ_WTYL01000004.1"/>
</dbReference>
<dbReference type="Proteomes" id="UP000431922">
    <property type="component" value="Unassembled WGS sequence"/>
</dbReference>
<keyword evidence="1" id="KW-0812">Transmembrane</keyword>
<gene>
    <name evidence="2" type="ORF">GRI65_14175</name>
</gene>
<evidence type="ECO:0000313" key="2">
    <source>
        <dbReference type="EMBL" id="MXP45596.1"/>
    </source>
</evidence>
<feature type="transmembrane region" description="Helical" evidence="1">
    <location>
        <begin position="34"/>
        <end position="55"/>
    </location>
</feature>